<keyword evidence="2" id="KW-0238">DNA-binding</keyword>
<reference evidence="5 6" key="1">
    <citation type="submission" date="2017-09" db="EMBL/GenBank/DDBJ databases">
        <title>Depth-based differentiation of microbial function through sediment-hosted aquifers and enrichment of novel symbionts in the deep terrestrial subsurface.</title>
        <authorList>
            <person name="Probst A.J."/>
            <person name="Ladd B."/>
            <person name="Jarett J.K."/>
            <person name="Geller-Mcgrath D.E."/>
            <person name="Sieber C.M."/>
            <person name="Emerson J.B."/>
            <person name="Anantharaman K."/>
            <person name="Thomas B.C."/>
            <person name="Malmstrom R."/>
            <person name="Stieglmeier M."/>
            <person name="Klingl A."/>
            <person name="Woyke T."/>
            <person name="Ryan C.M."/>
            <person name="Banfield J.F."/>
        </authorList>
    </citation>
    <scope>NUCLEOTIDE SEQUENCE [LARGE SCALE GENOMIC DNA]</scope>
    <source>
        <strain evidence="5">CG10_big_fil_rev_8_21_14_0_10_36_16</strain>
    </source>
</reference>
<evidence type="ECO:0000256" key="1">
    <source>
        <dbReference type="ARBA" id="ARBA00023015"/>
    </source>
</evidence>
<dbReference type="PANTHER" id="PTHR33154">
    <property type="entry name" value="TRANSCRIPTIONAL REGULATOR, ARSR FAMILY"/>
    <property type="match status" value="1"/>
</dbReference>
<evidence type="ECO:0000256" key="2">
    <source>
        <dbReference type="ARBA" id="ARBA00023125"/>
    </source>
</evidence>
<dbReference type="InterPro" id="IPR001845">
    <property type="entry name" value="HTH_ArsR_DNA-bd_dom"/>
</dbReference>
<dbReference type="GO" id="GO:0003700">
    <property type="term" value="F:DNA-binding transcription factor activity"/>
    <property type="evidence" value="ECO:0007669"/>
    <property type="project" value="InterPro"/>
</dbReference>
<dbReference type="InterPro" id="IPR011991">
    <property type="entry name" value="ArsR-like_HTH"/>
</dbReference>
<dbReference type="PROSITE" id="PS50987">
    <property type="entry name" value="HTH_ARSR_2"/>
    <property type="match status" value="1"/>
</dbReference>
<feature type="domain" description="HTH arsR-type" evidence="4">
    <location>
        <begin position="23"/>
        <end position="115"/>
    </location>
</feature>
<sequence length="115" mass="13183">MNKCSSVVIFILMQTTRKQGIETYNPKVLQAPEVFYLLSDPTRLKIIQTLSKTKEMCVSEIQSETDVTLSAVSHQLSMLEARCIVEKCRYGRTICYCINKKNPIAKKILRILKII</sequence>
<dbReference type="GO" id="GO:0003677">
    <property type="term" value="F:DNA binding"/>
    <property type="evidence" value="ECO:0007669"/>
    <property type="project" value="UniProtKB-KW"/>
</dbReference>
<gene>
    <name evidence="5" type="ORF">COV29_01725</name>
</gene>
<evidence type="ECO:0000313" key="6">
    <source>
        <dbReference type="Proteomes" id="UP000228496"/>
    </source>
</evidence>
<protein>
    <recommendedName>
        <fullName evidence="4">HTH arsR-type domain-containing protein</fullName>
    </recommendedName>
</protein>
<evidence type="ECO:0000313" key="5">
    <source>
        <dbReference type="EMBL" id="PJE50979.1"/>
    </source>
</evidence>
<dbReference type="NCBIfam" id="NF033788">
    <property type="entry name" value="HTH_metalloreg"/>
    <property type="match status" value="1"/>
</dbReference>
<dbReference type="Proteomes" id="UP000228496">
    <property type="component" value="Unassembled WGS sequence"/>
</dbReference>
<proteinExistence type="predicted"/>
<dbReference type="EMBL" id="PCXQ01000004">
    <property type="protein sequence ID" value="PJE50979.1"/>
    <property type="molecule type" value="Genomic_DNA"/>
</dbReference>
<dbReference type="AlphaFoldDB" id="A0A2J0QB04"/>
<keyword evidence="1" id="KW-0805">Transcription regulation</keyword>
<dbReference type="InterPro" id="IPR036390">
    <property type="entry name" value="WH_DNA-bd_sf"/>
</dbReference>
<dbReference type="CDD" id="cd00090">
    <property type="entry name" value="HTH_ARSR"/>
    <property type="match status" value="1"/>
</dbReference>
<dbReference type="SMART" id="SM00418">
    <property type="entry name" value="HTH_ARSR"/>
    <property type="match status" value="1"/>
</dbReference>
<dbReference type="Pfam" id="PF01022">
    <property type="entry name" value="HTH_5"/>
    <property type="match status" value="1"/>
</dbReference>
<evidence type="ECO:0000259" key="4">
    <source>
        <dbReference type="PROSITE" id="PS50987"/>
    </source>
</evidence>
<name>A0A2J0QB04_9BACT</name>
<organism evidence="5 6">
    <name type="scientific">Candidatus Yanofskybacteria bacterium CG10_big_fil_rev_8_21_14_0_10_36_16</name>
    <dbReference type="NCBI Taxonomy" id="1975096"/>
    <lineage>
        <taxon>Bacteria</taxon>
        <taxon>Candidatus Yanofskyibacteriota</taxon>
    </lineage>
</organism>
<dbReference type="PANTHER" id="PTHR33154:SF18">
    <property type="entry name" value="ARSENICAL RESISTANCE OPERON REPRESSOR"/>
    <property type="match status" value="1"/>
</dbReference>
<accession>A0A2J0QB04</accession>
<evidence type="ECO:0000256" key="3">
    <source>
        <dbReference type="ARBA" id="ARBA00023163"/>
    </source>
</evidence>
<keyword evidence="3" id="KW-0804">Transcription</keyword>
<dbReference type="InterPro" id="IPR036388">
    <property type="entry name" value="WH-like_DNA-bd_sf"/>
</dbReference>
<dbReference type="InterPro" id="IPR051081">
    <property type="entry name" value="HTH_MetalResp_TranReg"/>
</dbReference>
<dbReference type="PRINTS" id="PR00778">
    <property type="entry name" value="HTHARSR"/>
</dbReference>
<dbReference type="SUPFAM" id="SSF46785">
    <property type="entry name" value="Winged helix' DNA-binding domain"/>
    <property type="match status" value="1"/>
</dbReference>
<comment type="caution">
    <text evidence="5">The sequence shown here is derived from an EMBL/GenBank/DDBJ whole genome shotgun (WGS) entry which is preliminary data.</text>
</comment>
<dbReference type="Gene3D" id="1.10.10.10">
    <property type="entry name" value="Winged helix-like DNA-binding domain superfamily/Winged helix DNA-binding domain"/>
    <property type="match status" value="1"/>
</dbReference>